<accession>A0A0B8PGA6</accession>
<dbReference type="NCBIfam" id="TIGR01539">
    <property type="entry name" value="portal_lambda"/>
    <property type="match status" value="1"/>
</dbReference>
<comment type="caution">
    <text evidence="2">The sequence shown here is derived from an EMBL/GenBank/DDBJ whole genome shotgun (WGS) entry which is preliminary data.</text>
</comment>
<feature type="region of interest" description="Disordered" evidence="1">
    <location>
        <begin position="407"/>
        <end position="430"/>
    </location>
</feature>
<dbReference type="InterPro" id="IPR006429">
    <property type="entry name" value="Phage_lambda_portal"/>
</dbReference>
<dbReference type="GO" id="GO:0005198">
    <property type="term" value="F:structural molecule activity"/>
    <property type="evidence" value="ECO:0007669"/>
    <property type="project" value="InterPro"/>
</dbReference>
<dbReference type="Pfam" id="PF05136">
    <property type="entry name" value="Phage_portal_2"/>
    <property type="match status" value="1"/>
</dbReference>
<dbReference type="AlphaFoldDB" id="A0A0B8PGA6"/>
<dbReference type="Proteomes" id="UP000031670">
    <property type="component" value="Unassembled WGS sequence"/>
</dbReference>
<evidence type="ECO:0000313" key="3">
    <source>
        <dbReference type="Proteomes" id="UP000031670"/>
    </source>
</evidence>
<feature type="compositionally biased region" description="Polar residues" evidence="1">
    <location>
        <begin position="407"/>
        <end position="424"/>
    </location>
</feature>
<protein>
    <submittedName>
        <fullName evidence="2">Phage portal protein</fullName>
    </submittedName>
</protein>
<evidence type="ECO:0000313" key="2">
    <source>
        <dbReference type="EMBL" id="GAM63657.1"/>
    </source>
</evidence>
<dbReference type="EMBL" id="BBSA01000009">
    <property type="protein sequence ID" value="GAM63657.1"/>
    <property type="molecule type" value="Genomic_DNA"/>
</dbReference>
<gene>
    <name evidence="2" type="ORF">JCM19232_2637</name>
</gene>
<sequence>MADNVVGPNGFQFKSNAHDTQRQPDDVAQQAIEAEFSEWMTPSNCDIKGRLSFNRLCRLAIDSRVFDGEAFIRVHWAGEYGMQLEVVDAKMIDHGFNQDRKDGSYIRFGIEYNNSDRAIAYHINKDAGGRSDFWSNYMQTMERERVPAEEMYHLFEEEWVGQRRGLPMLATSLQTLKIADDYEGSALNAAKMGAKSSLFAQAKEGHESLLYDDENNPIDIDLEVSEQDITVLPAGFEIQSARDPYPAGEFDQFMRRTLKRIFSGVGVDYSLGTNDLDGVNYSSLRHAARSEKDTYMSMQNWFKELFLMPLFKDWIERQYVLQNILIAGKPLSRDVNFYKAHDWQGRRWQSPDPTKDITAAEKLVEMKAASVSSVIRENSQRSPLEVFNEIAEEKKAMEQLGITASEVISSVKSEPQKEGASQNNDETENE</sequence>
<proteinExistence type="predicted"/>
<reference evidence="2 3" key="1">
    <citation type="submission" date="2015-01" db="EMBL/GenBank/DDBJ databases">
        <title>Vibrio sp. C5 JCM 19232 whole genome shotgun sequence.</title>
        <authorList>
            <person name="Sawabe T."/>
            <person name="Meirelles P."/>
            <person name="Feng G."/>
            <person name="Sayaka M."/>
            <person name="Hattori M."/>
            <person name="Ohkuma M."/>
        </authorList>
    </citation>
    <scope>NUCLEOTIDE SEQUENCE [LARGE SCALE GENOMIC DNA]</scope>
    <source>
        <strain evidence="2 3">JCM19232</strain>
    </source>
</reference>
<reference evidence="2 3" key="2">
    <citation type="submission" date="2015-01" db="EMBL/GenBank/DDBJ databases">
        <authorList>
            <consortium name="NBRP consortium"/>
            <person name="Sawabe T."/>
            <person name="Meirelles P."/>
            <person name="Feng G."/>
            <person name="Sayaka M."/>
            <person name="Hattori M."/>
            <person name="Ohkuma M."/>
        </authorList>
    </citation>
    <scope>NUCLEOTIDE SEQUENCE [LARGE SCALE GENOMIC DNA]</scope>
    <source>
        <strain evidence="2 3">JCM19232</strain>
    </source>
</reference>
<name>A0A0B8PGA6_9VIBR</name>
<organism evidence="2 3">
    <name type="scientific">Vibrio ishigakensis</name>
    <dbReference type="NCBI Taxonomy" id="1481914"/>
    <lineage>
        <taxon>Bacteria</taxon>
        <taxon>Pseudomonadati</taxon>
        <taxon>Pseudomonadota</taxon>
        <taxon>Gammaproteobacteria</taxon>
        <taxon>Vibrionales</taxon>
        <taxon>Vibrionaceae</taxon>
        <taxon>Vibrio</taxon>
    </lineage>
</organism>
<evidence type="ECO:0000256" key="1">
    <source>
        <dbReference type="SAM" id="MobiDB-lite"/>
    </source>
</evidence>
<dbReference type="GO" id="GO:0019068">
    <property type="term" value="P:virion assembly"/>
    <property type="evidence" value="ECO:0007669"/>
    <property type="project" value="InterPro"/>
</dbReference>